<dbReference type="GO" id="GO:0006355">
    <property type="term" value="P:regulation of DNA-templated transcription"/>
    <property type="evidence" value="ECO:0000318"/>
    <property type="project" value="GO_Central"/>
</dbReference>
<keyword evidence="2" id="KW-0804">Transcription</keyword>
<keyword evidence="5" id="KW-1185">Reference proteome</keyword>
<dbReference type="InterPro" id="IPR005202">
    <property type="entry name" value="TF_GRAS"/>
</dbReference>
<dbReference type="AlphaFoldDB" id="A0A9R0IUM5"/>
<evidence type="ECO:0000313" key="5">
    <source>
        <dbReference type="Proteomes" id="UP000813463"/>
    </source>
</evidence>
<name>A0A9R0IUM5_SPIOL</name>
<comment type="caution">
    <text evidence="3">Lacks conserved residue(s) required for the propagation of feature annotation.</text>
</comment>
<comment type="similarity">
    <text evidence="3">Belongs to the GRAS family.</text>
</comment>
<dbReference type="PANTHER" id="PTHR31636">
    <property type="entry name" value="OSJNBA0084A10.13 PROTEIN-RELATED"/>
    <property type="match status" value="1"/>
</dbReference>
<feature type="region of interest" description="Leucine repeat II (LRII)" evidence="3">
    <location>
        <begin position="569"/>
        <end position="601"/>
    </location>
</feature>
<organism evidence="5 7">
    <name type="scientific">Spinacia oleracea</name>
    <name type="common">Spinach</name>
    <dbReference type="NCBI Taxonomy" id="3562"/>
    <lineage>
        <taxon>Eukaryota</taxon>
        <taxon>Viridiplantae</taxon>
        <taxon>Streptophyta</taxon>
        <taxon>Embryophyta</taxon>
        <taxon>Tracheophyta</taxon>
        <taxon>Spermatophyta</taxon>
        <taxon>Magnoliopsida</taxon>
        <taxon>eudicotyledons</taxon>
        <taxon>Gunneridae</taxon>
        <taxon>Pentapetalae</taxon>
        <taxon>Caryophyllales</taxon>
        <taxon>Chenopodiaceae</taxon>
        <taxon>Chenopodioideae</taxon>
        <taxon>Anserineae</taxon>
        <taxon>Spinacia</taxon>
    </lineage>
</organism>
<proteinExistence type="inferred from homology"/>
<evidence type="ECO:0000256" key="2">
    <source>
        <dbReference type="ARBA" id="ARBA00023163"/>
    </source>
</evidence>
<feature type="compositionally biased region" description="Polar residues" evidence="4">
    <location>
        <begin position="378"/>
        <end position="388"/>
    </location>
</feature>
<feature type="region of interest" description="Disordered" evidence="4">
    <location>
        <begin position="314"/>
        <end position="346"/>
    </location>
</feature>
<dbReference type="PROSITE" id="PS50985">
    <property type="entry name" value="GRAS"/>
    <property type="match status" value="1"/>
</dbReference>
<dbReference type="GO" id="GO:0005634">
    <property type="term" value="C:nucleus"/>
    <property type="evidence" value="ECO:0000318"/>
    <property type="project" value="GO_Central"/>
</dbReference>
<dbReference type="Pfam" id="PF03514">
    <property type="entry name" value="GRAS"/>
    <property type="match status" value="1"/>
</dbReference>
<evidence type="ECO:0000313" key="6">
    <source>
        <dbReference type="RefSeq" id="XP_021855466.1"/>
    </source>
</evidence>
<dbReference type="GO" id="GO:0043565">
    <property type="term" value="F:sequence-specific DNA binding"/>
    <property type="evidence" value="ECO:0000318"/>
    <property type="project" value="GO_Central"/>
</dbReference>
<gene>
    <name evidence="6 7" type="primary">LOC110794813</name>
</gene>
<evidence type="ECO:0000256" key="3">
    <source>
        <dbReference type="PROSITE-ProRule" id="PRU01191"/>
    </source>
</evidence>
<dbReference type="RefSeq" id="XP_021855466.1">
    <property type="nucleotide sequence ID" value="XM_021999774.1"/>
</dbReference>
<reference evidence="6 7" key="2">
    <citation type="submission" date="2025-04" db="UniProtKB">
        <authorList>
            <consortium name="RefSeq"/>
        </authorList>
    </citation>
    <scope>IDENTIFICATION</scope>
</reference>
<dbReference type="RefSeq" id="XP_021855467.1">
    <property type="nucleotide sequence ID" value="XM_021999775.1"/>
</dbReference>
<evidence type="ECO:0000256" key="1">
    <source>
        <dbReference type="ARBA" id="ARBA00023015"/>
    </source>
</evidence>
<dbReference type="Proteomes" id="UP000813463">
    <property type="component" value="Chromosome 1"/>
</dbReference>
<feature type="region of interest" description="VHIID" evidence="3">
    <location>
        <begin position="488"/>
        <end position="553"/>
    </location>
</feature>
<accession>A0A9R0IUM5</accession>
<reference evidence="5" key="1">
    <citation type="journal article" date="2021" name="Nat. Commun.">
        <title>Genomic analyses provide insights into spinach domestication and the genetic basis of agronomic traits.</title>
        <authorList>
            <person name="Cai X."/>
            <person name="Sun X."/>
            <person name="Xu C."/>
            <person name="Sun H."/>
            <person name="Wang X."/>
            <person name="Ge C."/>
            <person name="Zhang Z."/>
            <person name="Wang Q."/>
            <person name="Fei Z."/>
            <person name="Jiao C."/>
            <person name="Wang Q."/>
        </authorList>
    </citation>
    <scope>NUCLEOTIDE SEQUENCE [LARGE SCALE GENOMIC DNA]</scope>
    <source>
        <strain evidence="5">cv. Varoflay</strain>
    </source>
</reference>
<dbReference type="GeneID" id="110794813"/>
<feature type="compositionally biased region" description="Basic and acidic residues" evidence="4">
    <location>
        <begin position="325"/>
        <end position="336"/>
    </location>
</feature>
<feature type="region of interest" description="Leucine repeat I (LRI)" evidence="3">
    <location>
        <begin position="409"/>
        <end position="469"/>
    </location>
</feature>
<dbReference type="KEGG" id="soe:110794813"/>
<evidence type="ECO:0000256" key="4">
    <source>
        <dbReference type="SAM" id="MobiDB-lite"/>
    </source>
</evidence>
<protein>
    <submittedName>
        <fullName evidence="6 7">Scarecrow-like protein 33</fullName>
    </submittedName>
</protein>
<feature type="region of interest" description="SAW" evidence="3">
    <location>
        <begin position="707"/>
        <end position="782"/>
    </location>
</feature>
<dbReference type="OrthoDB" id="47276at2759"/>
<dbReference type="GO" id="GO:0003700">
    <property type="term" value="F:DNA-binding transcription factor activity"/>
    <property type="evidence" value="ECO:0000318"/>
    <property type="project" value="GO_Central"/>
</dbReference>
<feature type="region of interest" description="Disordered" evidence="4">
    <location>
        <begin position="378"/>
        <end position="403"/>
    </location>
</feature>
<evidence type="ECO:0000313" key="7">
    <source>
        <dbReference type="RefSeq" id="XP_021855467.1"/>
    </source>
</evidence>
<sequence length="789" mass="88887">MDPQLEELYGTLHRIKFSDQKVPILASNNLVNTSKLHNSNLNLSFENPSLIPPNPNLNVVLPSVGQGQDTESSLHEDYDFSDAVLKYITQVLMEEDEEEKTRLYHEPSALEATEKTLYDVLGEQYPSPQNQYNLPHIKHDNWKVNGVSSFVTDAYSGASSSSSFIDPNWSVYPYGYNPLPIVDFSVPSPNLSLQTSFSSSNRPSSNLSLQTSYSSSNYSGGQYDVMQLNHYESPFNLASNAIGLVDATAESPVSALSVSEIFNDSQSMLQFHKGIEEANKFLPKFILSKDLMNRSSSSRDSVVKLENVHKNEIPAEVLGGTKHRNRDELQSEERRGNKQSAVSHVSDEAVMRSEMFDKVLLCSGGKNDADLREVLQSGLNKNAQNGQPKGSGSGGRGRGRRQGSRREVIDLRSLLSLCAQAVGSNDQRNANDLLRQIRQYSSPTGDGNQRLAHYFADGLEARLAGVGTPIYSCLLTGPASAIDILRAYHMFLAVCPFKKMGNFFCNRAITEVAEKATQLHIIDIGIVYGFQWPCLFQRLSSRPGGPPKIRITGVDNPQPGFRPAKRVEETGRRLKNYAESFGITFEFNAIAKKWETLTVEDLKIDSDEVLVVNSMFRFKYVPEETAMVECPRDMVLNLIKQIKPEIFIQGVVNGAFNSPFFITRFREALFHFSTLFDLLETNLPRDIEERVLIEREIFGRQAMNVIACEGLERIERPETYKQWQVRNERAGFRQLPLNPETLNMAKKRVKSVYHKDYSIDEDGHWLLQGWKGRIVYALTTWKPVYEEPS</sequence>
<keyword evidence="1" id="KW-0805">Transcription regulation</keyword>
<feature type="short sequence motif" description="VHIID" evidence="3">
    <location>
        <begin position="519"/>
        <end position="523"/>
    </location>
</feature>
<dbReference type="SMR" id="A0A9R0IUM5"/>